<sequence length="294" mass="32223">MRGSLLILCSLLSGVDPEWSVTAPAGGTAEIRCSYDAGYEGKRKYLCRGECSYGNKDIPIQTEGGQARAEKERYLLYDNATARVFTVTIRNLTPADSGKYWCAVRTHIAAPDIYSQGRLTVTWGQLPATSEAQLFTETATFFTSSISARSSELLPQSARPQTANQTSWTEEPRGETAHLSTLPELLIYWALGLTVLAAVFGSTLAVLLKRKRRPKRKWVSSAGQHVQNNEDTSHPAVPQPQEGHRYGEPGGREGPPESPARVPPLLSVYTTIGAKLHHGSSDIYANVNHKVENR</sequence>
<feature type="compositionally biased region" description="Polar residues" evidence="4">
    <location>
        <begin position="221"/>
        <end position="230"/>
    </location>
</feature>
<keyword evidence="9" id="KW-1185">Reference proteome</keyword>
<organism evidence="8 9">
    <name type="scientific">Denticeps clupeoides</name>
    <name type="common">denticle herring</name>
    <dbReference type="NCBI Taxonomy" id="299321"/>
    <lineage>
        <taxon>Eukaryota</taxon>
        <taxon>Metazoa</taxon>
        <taxon>Chordata</taxon>
        <taxon>Craniata</taxon>
        <taxon>Vertebrata</taxon>
        <taxon>Euteleostomi</taxon>
        <taxon>Actinopterygii</taxon>
        <taxon>Neopterygii</taxon>
        <taxon>Teleostei</taxon>
        <taxon>Clupei</taxon>
        <taxon>Clupeiformes</taxon>
        <taxon>Denticipitoidei</taxon>
        <taxon>Denticipitidae</taxon>
        <taxon>Denticeps</taxon>
    </lineage>
</organism>
<evidence type="ECO:0000256" key="6">
    <source>
        <dbReference type="SAM" id="SignalP"/>
    </source>
</evidence>
<feature type="compositionally biased region" description="Polar residues" evidence="4">
    <location>
        <begin position="152"/>
        <end position="169"/>
    </location>
</feature>
<feature type="signal peptide" evidence="6">
    <location>
        <begin position="1"/>
        <end position="17"/>
    </location>
</feature>
<dbReference type="InterPro" id="IPR003599">
    <property type="entry name" value="Ig_sub"/>
</dbReference>
<feature type="region of interest" description="Disordered" evidence="4">
    <location>
        <begin position="217"/>
        <end position="264"/>
    </location>
</feature>
<reference evidence="8 9" key="1">
    <citation type="submission" date="2020-06" db="EMBL/GenBank/DDBJ databases">
        <authorList>
            <consortium name="Wellcome Sanger Institute Data Sharing"/>
        </authorList>
    </citation>
    <scope>NUCLEOTIDE SEQUENCE [LARGE SCALE GENOMIC DNA]</scope>
</reference>
<dbReference type="GeneTree" id="ENSGT00950000182977"/>
<evidence type="ECO:0000256" key="1">
    <source>
        <dbReference type="ARBA" id="ARBA00004370"/>
    </source>
</evidence>
<keyword evidence="2 5" id="KW-0812">Transmembrane</keyword>
<dbReference type="Proteomes" id="UP000694580">
    <property type="component" value="Chromosome 3"/>
</dbReference>
<accession>A0AAY3ZUY0</accession>
<dbReference type="InterPro" id="IPR050671">
    <property type="entry name" value="CD300_family_receptors"/>
</dbReference>
<evidence type="ECO:0000313" key="9">
    <source>
        <dbReference type="Proteomes" id="UP000694580"/>
    </source>
</evidence>
<evidence type="ECO:0000256" key="2">
    <source>
        <dbReference type="ARBA" id="ARBA00022692"/>
    </source>
</evidence>
<keyword evidence="3 5" id="KW-0472">Membrane</keyword>
<name>A0AAY3ZUY0_9TELE</name>
<evidence type="ECO:0000256" key="5">
    <source>
        <dbReference type="SAM" id="Phobius"/>
    </source>
</evidence>
<dbReference type="InterPro" id="IPR036179">
    <property type="entry name" value="Ig-like_dom_sf"/>
</dbReference>
<reference evidence="8" key="3">
    <citation type="submission" date="2025-09" db="UniProtKB">
        <authorList>
            <consortium name="Ensembl"/>
        </authorList>
    </citation>
    <scope>IDENTIFICATION</scope>
</reference>
<comment type="subcellular location">
    <subcellularLocation>
        <location evidence="1">Membrane</location>
    </subcellularLocation>
</comment>
<keyword evidence="5" id="KW-1133">Transmembrane helix</keyword>
<dbReference type="GO" id="GO:0004888">
    <property type="term" value="F:transmembrane signaling receptor activity"/>
    <property type="evidence" value="ECO:0007669"/>
    <property type="project" value="TreeGrafter"/>
</dbReference>
<feature type="chain" id="PRO_5044345998" description="Immunoglobulin domain-containing protein" evidence="6">
    <location>
        <begin position="18"/>
        <end position="294"/>
    </location>
</feature>
<feature type="transmembrane region" description="Helical" evidence="5">
    <location>
        <begin position="186"/>
        <end position="208"/>
    </location>
</feature>
<reference evidence="8" key="2">
    <citation type="submission" date="2025-08" db="UniProtKB">
        <authorList>
            <consortium name="Ensembl"/>
        </authorList>
    </citation>
    <scope>IDENTIFICATION</scope>
</reference>
<feature type="domain" description="Immunoglobulin" evidence="7">
    <location>
        <begin position="18"/>
        <end position="122"/>
    </location>
</feature>
<dbReference type="RefSeq" id="XP_028828292.1">
    <property type="nucleotide sequence ID" value="XM_028972459.1"/>
</dbReference>
<dbReference type="GO" id="GO:0005886">
    <property type="term" value="C:plasma membrane"/>
    <property type="evidence" value="ECO:0007669"/>
    <property type="project" value="TreeGrafter"/>
</dbReference>
<keyword evidence="6" id="KW-0732">Signal</keyword>
<dbReference type="PANTHER" id="PTHR11860">
    <property type="entry name" value="POLYMERIC-IMMUNOGLOBULIN RECEPTOR"/>
    <property type="match status" value="1"/>
</dbReference>
<proteinExistence type="predicted"/>
<evidence type="ECO:0000256" key="4">
    <source>
        <dbReference type="SAM" id="MobiDB-lite"/>
    </source>
</evidence>
<dbReference type="Gene3D" id="2.60.40.10">
    <property type="entry name" value="Immunoglobulins"/>
    <property type="match status" value="1"/>
</dbReference>
<dbReference type="InterPro" id="IPR013783">
    <property type="entry name" value="Ig-like_fold"/>
</dbReference>
<dbReference type="GeneID" id="114785829"/>
<dbReference type="PANTHER" id="PTHR11860:SF87">
    <property type="entry name" value="CMRF35-LIKE MOLECULE 8"/>
    <property type="match status" value="1"/>
</dbReference>
<dbReference type="SMART" id="SM00409">
    <property type="entry name" value="IG"/>
    <property type="match status" value="1"/>
</dbReference>
<feature type="compositionally biased region" description="Basic and acidic residues" evidence="4">
    <location>
        <begin position="242"/>
        <end position="255"/>
    </location>
</feature>
<evidence type="ECO:0000259" key="7">
    <source>
        <dbReference type="SMART" id="SM00409"/>
    </source>
</evidence>
<gene>
    <name evidence="8" type="primary">LOC114785829</name>
</gene>
<feature type="region of interest" description="Disordered" evidence="4">
    <location>
        <begin position="152"/>
        <end position="175"/>
    </location>
</feature>
<dbReference type="InterPro" id="IPR013106">
    <property type="entry name" value="Ig_V-set"/>
</dbReference>
<dbReference type="SUPFAM" id="SSF48726">
    <property type="entry name" value="Immunoglobulin"/>
    <property type="match status" value="1"/>
</dbReference>
<dbReference type="Ensembl" id="ENSDCDT00010000506.1">
    <property type="protein sequence ID" value="ENSDCDP00010000487.1"/>
    <property type="gene ID" value="ENSDCDG00010000264.1"/>
</dbReference>
<evidence type="ECO:0000313" key="8">
    <source>
        <dbReference type="Ensembl" id="ENSDCDP00010000487.1"/>
    </source>
</evidence>
<protein>
    <recommendedName>
        <fullName evidence="7">Immunoglobulin domain-containing protein</fullName>
    </recommendedName>
</protein>
<evidence type="ECO:0000256" key="3">
    <source>
        <dbReference type="ARBA" id="ARBA00023136"/>
    </source>
</evidence>
<dbReference type="Pfam" id="PF07686">
    <property type="entry name" value="V-set"/>
    <property type="match status" value="1"/>
</dbReference>
<dbReference type="AlphaFoldDB" id="A0AAY3ZUY0"/>
<dbReference type="CDD" id="cd05716">
    <property type="entry name" value="IgV_pIgR_like"/>
    <property type="match status" value="1"/>
</dbReference>